<keyword evidence="3" id="KW-0378">Hydrolase</keyword>
<dbReference type="GO" id="GO:0003796">
    <property type="term" value="F:lysozyme activity"/>
    <property type="evidence" value="ECO:0007669"/>
    <property type="project" value="UniProtKB-EC"/>
</dbReference>
<reference evidence="5" key="1">
    <citation type="submission" date="2016-09" db="EMBL/GenBank/DDBJ databases">
        <authorList>
            <person name="Varghese N."/>
            <person name="Submissions S."/>
        </authorList>
    </citation>
    <scope>NUCLEOTIDE SEQUENCE [LARGE SCALE GENOMIC DNA]</scope>
    <source>
        <strain evidence="5">JS23</strain>
    </source>
</reference>
<dbReference type="EMBL" id="FNLO01000007">
    <property type="protein sequence ID" value="SDV49062.1"/>
    <property type="molecule type" value="Genomic_DNA"/>
</dbReference>
<dbReference type="GO" id="GO:0031640">
    <property type="term" value="P:killing of cells of another organism"/>
    <property type="evidence" value="ECO:0007669"/>
    <property type="project" value="UniProtKB-KW"/>
</dbReference>
<evidence type="ECO:0000256" key="2">
    <source>
        <dbReference type="ARBA" id="ARBA00022638"/>
    </source>
</evidence>
<dbReference type="Proteomes" id="UP000243719">
    <property type="component" value="Unassembled WGS sequence"/>
</dbReference>
<keyword evidence="1 3" id="KW-0929">Antimicrobial</keyword>
<dbReference type="GO" id="GO:0009253">
    <property type="term" value="P:peptidoglycan catabolic process"/>
    <property type="evidence" value="ECO:0007669"/>
    <property type="project" value="InterPro"/>
</dbReference>
<keyword evidence="2 3" id="KW-0081">Bacteriolytic enzyme</keyword>
<accession>A0A1H2PSE0</accession>
<dbReference type="Pfam" id="PF00959">
    <property type="entry name" value="Phage_lysozyme"/>
    <property type="match status" value="1"/>
</dbReference>
<dbReference type="GO" id="GO:0016998">
    <property type="term" value="P:cell wall macromolecule catabolic process"/>
    <property type="evidence" value="ECO:0007669"/>
    <property type="project" value="InterPro"/>
</dbReference>
<dbReference type="Gene3D" id="1.10.530.40">
    <property type="match status" value="1"/>
</dbReference>
<dbReference type="InterPro" id="IPR002196">
    <property type="entry name" value="Glyco_hydro_24"/>
</dbReference>
<proteinExistence type="inferred from homology"/>
<dbReference type="STRING" id="1770053.SAMN05216551_10732"/>
<evidence type="ECO:0000256" key="3">
    <source>
        <dbReference type="RuleBase" id="RU003788"/>
    </source>
</evidence>
<comment type="catalytic activity">
    <reaction evidence="3">
        <text>Hydrolysis of (1-&gt;4)-beta-linkages between N-acetylmuramic acid and N-acetyl-D-glucosamine residues in a peptidoglycan and between N-acetyl-D-glucosamine residues in chitodextrins.</text>
        <dbReference type="EC" id="3.2.1.17"/>
    </reaction>
</comment>
<comment type="similarity">
    <text evidence="3">Belongs to the glycosyl hydrolase 24 family.</text>
</comment>
<keyword evidence="3" id="KW-0326">Glycosidase</keyword>
<keyword evidence="5" id="KW-1185">Reference proteome</keyword>
<evidence type="ECO:0000256" key="1">
    <source>
        <dbReference type="ARBA" id="ARBA00022529"/>
    </source>
</evidence>
<dbReference type="PANTHER" id="PTHR37406:SF1">
    <property type="entry name" value="T4-TYPE LYSOZYME 1-RELATED"/>
    <property type="match status" value="1"/>
</dbReference>
<dbReference type="AlphaFoldDB" id="A0A1H2PSE0"/>
<organism evidence="4 5">
    <name type="scientific">Chitinasiproducens palmae</name>
    <dbReference type="NCBI Taxonomy" id="1770053"/>
    <lineage>
        <taxon>Bacteria</taxon>
        <taxon>Pseudomonadati</taxon>
        <taxon>Pseudomonadota</taxon>
        <taxon>Betaproteobacteria</taxon>
        <taxon>Burkholderiales</taxon>
        <taxon>Burkholderiaceae</taxon>
        <taxon>Chitinasiproducens</taxon>
    </lineage>
</organism>
<dbReference type="GO" id="GO:0042742">
    <property type="term" value="P:defense response to bacterium"/>
    <property type="evidence" value="ECO:0007669"/>
    <property type="project" value="UniProtKB-KW"/>
</dbReference>
<evidence type="ECO:0000313" key="4">
    <source>
        <dbReference type="EMBL" id="SDV49062.1"/>
    </source>
</evidence>
<evidence type="ECO:0000313" key="5">
    <source>
        <dbReference type="Proteomes" id="UP000243719"/>
    </source>
</evidence>
<name>A0A1H2PSE0_9BURK</name>
<dbReference type="SUPFAM" id="SSF53955">
    <property type="entry name" value="Lysozyme-like"/>
    <property type="match status" value="1"/>
</dbReference>
<protein>
    <recommendedName>
        <fullName evidence="3">Lysozyme</fullName>
        <ecNumber evidence="3">3.2.1.17</ecNumber>
    </recommendedName>
</protein>
<dbReference type="InterPro" id="IPR052619">
    <property type="entry name" value="Phage_lysozyme-like"/>
</dbReference>
<dbReference type="PANTHER" id="PTHR37406">
    <property type="entry name" value="T4-TYPE LYSOZYME 1-RELATED"/>
    <property type="match status" value="1"/>
</dbReference>
<dbReference type="InterPro" id="IPR023346">
    <property type="entry name" value="Lysozyme-like_dom_sf"/>
</dbReference>
<dbReference type="RefSeq" id="WP_091908665.1">
    <property type="nucleotide sequence ID" value="NZ_FNLO01000007.1"/>
</dbReference>
<dbReference type="InterPro" id="IPR023347">
    <property type="entry name" value="Lysozyme_dom_sf"/>
</dbReference>
<gene>
    <name evidence="4" type="ORF">SAMN05216551_10732</name>
</gene>
<dbReference type="EC" id="3.2.1.17" evidence="3"/>
<sequence>MTSYDKATLQAELKRDEGVRLKPYKDSLGKLSIGVGRNLDDVGLSSDEVAFLLTNDIARTETALDRHLPWWRTLDAVRQRVVVNMAFNMGADAPGRGLLSFANTIAAIQRGDYSAAAMGMLDSKWASQVGSRAERLANLMRTGA</sequence>
<dbReference type="OrthoDB" id="9091992at2"/>